<dbReference type="Proteomes" id="UP000002220">
    <property type="component" value="Chromosome"/>
</dbReference>
<evidence type="ECO:0000313" key="3">
    <source>
        <dbReference type="Proteomes" id="UP000002220"/>
    </source>
</evidence>
<name>D5SXU3_PLAL2</name>
<dbReference type="KEGG" id="plm:Plim_1950"/>
<accession>D5SXU3</accession>
<reference evidence="2 3" key="1">
    <citation type="journal article" date="2010" name="Stand. Genomic Sci.">
        <title>Complete genome sequence of Planctomyces limnophilus type strain (Mu 290).</title>
        <authorList>
            <person name="Labutti K."/>
            <person name="Sikorski J."/>
            <person name="Schneider S."/>
            <person name="Nolan M."/>
            <person name="Lucas S."/>
            <person name="Glavina Del Rio T."/>
            <person name="Tice H."/>
            <person name="Cheng J.F."/>
            <person name="Goodwin L."/>
            <person name="Pitluck S."/>
            <person name="Liolios K."/>
            <person name="Ivanova N."/>
            <person name="Mavromatis K."/>
            <person name="Mikhailova N."/>
            <person name="Pati A."/>
            <person name="Chen A."/>
            <person name="Palaniappan K."/>
            <person name="Land M."/>
            <person name="Hauser L."/>
            <person name="Chang Y.J."/>
            <person name="Jeffries C.D."/>
            <person name="Tindall B.J."/>
            <person name="Rohde M."/>
            <person name="Goker M."/>
            <person name="Woyke T."/>
            <person name="Bristow J."/>
            <person name="Eisen J.A."/>
            <person name="Markowitz V."/>
            <person name="Hugenholtz P."/>
            <person name="Kyrpides N.C."/>
            <person name="Klenk H.P."/>
            <person name="Lapidus A."/>
        </authorList>
    </citation>
    <scope>NUCLEOTIDE SEQUENCE [LARGE SCALE GENOMIC DNA]</scope>
    <source>
        <strain evidence="3">ATCC 43296 / DSM 3776 / IFAM 1008 / 290</strain>
    </source>
</reference>
<evidence type="ECO:0008006" key="4">
    <source>
        <dbReference type="Google" id="ProtNLM"/>
    </source>
</evidence>
<dbReference type="SUPFAM" id="SSF48452">
    <property type="entry name" value="TPR-like"/>
    <property type="match status" value="1"/>
</dbReference>
<feature type="chain" id="PRO_5003076608" description="Tetratricopeptide repeat protein" evidence="1">
    <location>
        <begin position="33"/>
        <end position="495"/>
    </location>
</feature>
<feature type="signal peptide" evidence="1">
    <location>
        <begin position="1"/>
        <end position="32"/>
    </location>
</feature>
<dbReference type="HOGENOM" id="CLU_550781_0_0_0"/>
<organism evidence="2 3">
    <name type="scientific">Planctopirus limnophila (strain ATCC 43296 / DSM 3776 / IFAM 1008 / Mu 290)</name>
    <name type="common">Planctomyces limnophilus</name>
    <dbReference type="NCBI Taxonomy" id="521674"/>
    <lineage>
        <taxon>Bacteria</taxon>
        <taxon>Pseudomonadati</taxon>
        <taxon>Planctomycetota</taxon>
        <taxon>Planctomycetia</taxon>
        <taxon>Planctomycetales</taxon>
        <taxon>Planctomycetaceae</taxon>
        <taxon>Planctopirus</taxon>
    </lineage>
</organism>
<evidence type="ECO:0000313" key="2">
    <source>
        <dbReference type="EMBL" id="ADG67780.1"/>
    </source>
</evidence>
<gene>
    <name evidence="2" type="ordered locus">Plim_1950</name>
</gene>
<dbReference type="EMBL" id="CP001744">
    <property type="protein sequence ID" value="ADG67780.1"/>
    <property type="molecule type" value="Genomic_DNA"/>
</dbReference>
<dbReference type="Gene3D" id="1.25.40.10">
    <property type="entry name" value="Tetratricopeptide repeat domain"/>
    <property type="match status" value="1"/>
</dbReference>
<proteinExistence type="predicted"/>
<keyword evidence="1" id="KW-0732">Signal</keyword>
<dbReference type="AlphaFoldDB" id="D5SXU3"/>
<keyword evidence="3" id="KW-1185">Reference proteome</keyword>
<evidence type="ECO:0000256" key="1">
    <source>
        <dbReference type="SAM" id="SignalP"/>
    </source>
</evidence>
<dbReference type="Pfam" id="PF14559">
    <property type="entry name" value="TPR_19"/>
    <property type="match status" value="1"/>
</dbReference>
<protein>
    <recommendedName>
        <fullName evidence="4">Tetratricopeptide repeat protein</fullName>
    </recommendedName>
</protein>
<dbReference type="InterPro" id="IPR011990">
    <property type="entry name" value="TPR-like_helical_dom_sf"/>
</dbReference>
<sequence precursor="true">MKKTSLQFRDSALCKALIVLLVLCLVPAVCDSADDRVVSSDDAITLVDAWDGVSMPLYSLDEFLEFTEIGAKLLEKTKDPRHPEFLRKKSILLRAKRELVRTIETLEMASSLYPEHPGLAGMWCEAMWFGNKDRNAAYAKVKALRRSHPESVDVAKSLAIIAYQNGDATIAAHSASKVLEANPYDQESCLTLASALNENMKPIKAIEVTERSLVNGSGVHRNAYTQLLGLRGVLLGECGRFKEAELCLKSSRHDGHKSFATNYMLHRTLIESGRYREAELFLETLDQDEKTHPRISLLLAAHHVHNGRLKEAEAIVSQVDRSACLFEYDALVVKILIKKEKYFEAYKVLKGSDVSPMSPDYLVDHAVMKLYFHKAYAVGEMSEEEIKMVCAALDLERVPQVEGDCGLVMAFSVESQILSAVMKRSLDPNNKSVEINENKNGSRFIDEKQQANLKSALSVLRQDDVSENELVNVLRQNSVIGLRAPVLMFVDRDAE</sequence>